<dbReference type="InterPro" id="IPR041261">
    <property type="entry name" value="R2K_2"/>
</dbReference>
<keyword evidence="3" id="KW-1185">Reference proteome</keyword>
<dbReference type="Pfam" id="PF18299">
    <property type="entry name" value="R2K_2"/>
    <property type="match status" value="1"/>
</dbReference>
<organism evidence="2 3">
    <name type="scientific">Niastella caeni</name>
    <dbReference type="NCBI Taxonomy" id="2569763"/>
    <lineage>
        <taxon>Bacteria</taxon>
        <taxon>Pseudomonadati</taxon>
        <taxon>Bacteroidota</taxon>
        <taxon>Chitinophagia</taxon>
        <taxon>Chitinophagales</taxon>
        <taxon>Chitinophagaceae</taxon>
        <taxon>Niastella</taxon>
    </lineage>
</organism>
<gene>
    <name evidence="2" type="ORF">FAM09_28620</name>
</gene>
<feature type="domain" description="ATP-grasp" evidence="1">
    <location>
        <begin position="17"/>
        <end position="149"/>
    </location>
</feature>
<protein>
    <submittedName>
        <fullName evidence="2">DUF4343 domain-containing protein</fullName>
    </submittedName>
</protein>
<dbReference type="Proteomes" id="UP000306918">
    <property type="component" value="Unassembled WGS sequence"/>
</dbReference>
<reference evidence="2 3" key="1">
    <citation type="submission" date="2019-04" db="EMBL/GenBank/DDBJ databases">
        <title>Niastella caeni sp. nov., isolated from activated sludge.</title>
        <authorList>
            <person name="Sheng M."/>
        </authorList>
    </citation>
    <scope>NUCLEOTIDE SEQUENCE [LARGE SCALE GENOMIC DNA]</scope>
    <source>
        <strain evidence="2 3">HX-2-15</strain>
    </source>
</reference>
<name>A0A4S8HBH0_9BACT</name>
<sequence length="149" mass="16623">MSLYDTLVARLEGKWTIRSIQLRQTGQLSARDFSTFIKPVVPNIFIAGIFQNKEDFKKVTEELSDAEEILISTIIPDIQAEARFYIMNGVVMDLAFYEGSADLQAGEKFAADFIAENKGGLPQAVVVDITFSGQTGWFVLEFNACWVQG</sequence>
<dbReference type="EMBL" id="STFF01000013">
    <property type="protein sequence ID" value="THU31591.1"/>
    <property type="molecule type" value="Genomic_DNA"/>
</dbReference>
<evidence type="ECO:0000313" key="3">
    <source>
        <dbReference type="Proteomes" id="UP000306918"/>
    </source>
</evidence>
<accession>A0A4S8HBH0</accession>
<evidence type="ECO:0000313" key="2">
    <source>
        <dbReference type="EMBL" id="THU31591.1"/>
    </source>
</evidence>
<comment type="caution">
    <text evidence="2">The sequence shown here is derived from an EMBL/GenBank/DDBJ whole genome shotgun (WGS) entry which is preliminary data.</text>
</comment>
<proteinExistence type="predicted"/>
<evidence type="ECO:0000259" key="1">
    <source>
        <dbReference type="Pfam" id="PF18299"/>
    </source>
</evidence>
<dbReference type="OrthoDB" id="654524at2"/>
<dbReference type="AlphaFoldDB" id="A0A4S8HBH0"/>